<evidence type="ECO:0000256" key="1">
    <source>
        <dbReference type="SAM" id="Phobius"/>
    </source>
</evidence>
<accession>A0A7D3XHK1</accession>
<name>A0A7D3XHK1_9BACL</name>
<proteinExistence type="predicted"/>
<dbReference type="EMBL" id="CP048104">
    <property type="protein sequence ID" value="QKG83279.1"/>
    <property type="molecule type" value="Genomic_DNA"/>
</dbReference>
<organism evidence="2 3">
    <name type="scientific">Kroppenstedtia pulmonis</name>
    <dbReference type="NCBI Taxonomy" id="1380685"/>
    <lineage>
        <taxon>Bacteria</taxon>
        <taxon>Bacillati</taxon>
        <taxon>Bacillota</taxon>
        <taxon>Bacilli</taxon>
        <taxon>Bacillales</taxon>
        <taxon>Thermoactinomycetaceae</taxon>
        <taxon>Kroppenstedtia</taxon>
    </lineage>
</organism>
<dbReference type="AlphaFoldDB" id="A0A7D3XHK1"/>
<dbReference type="Proteomes" id="UP000503088">
    <property type="component" value="Chromosome"/>
</dbReference>
<evidence type="ECO:0000313" key="2">
    <source>
        <dbReference type="EMBL" id="QKG83279.1"/>
    </source>
</evidence>
<dbReference type="KEGG" id="kpul:GXN76_01560"/>
<keyword evidence="1" id="KW-0812">Transmembrane</keyword>
<protein>
    <submittedName>
        <fullName evidence="2">Uncharacterized protein</fullName>
    </submittedName>
</protein>
<feature type="transmembrane region" description="Helical" evidence="1">
    <location>
        <begin position="100"/>
        <end position="118"/>
    </location>
</feature>
<dbReference type="RefSeq" id="WP_173219721.1">
    <property type="nucleotide sequence ID" value="NZ_CP048104.1"/>
</dbReference>
<evidence type="ECO:0000313" key="3">
    <source>
        <dbReference type="Proteomes" id="UP000503088"/>
    </source>
</evidence>
<gene>
    <name evidence="2" type="ORF">GXN76_01560</name>
</gene>
<keyword evidence="1" id="KW-0472">Membrane</keyword>
<sequence length="119" mass="14734">MNQKEKKKILNRLSPRKRSIRRIIRLLYIMDKEQWRDFRLASRCSLVEHKLVFFDLDKNNEYHSLFRRLEKEFQEHLSRIQPVRRTTKNKKRYRLRIVDAWIYYGIAMVLGILVGIMLR</sequence>
<reference evidence="2 3" key="1">
    <citation type="submission" date="2020-01" db="EMBL/GenBank/DDBJ databases">
        <authorList>
            <person name="Gulvik C.A."/>
            <person name="Batra D.G."/>
        </authorList>
    </citation>
    <scope>NUCLEOTIDE SEQUENCE [LARGE SCALE GENOMIC DNA]</scope>
    <source>
        <strain evidence="2 3">W9323</strain>
    </source>
</reference>
<keyword evidence="3" id="KW-1185">Reference proteome</keyword>
<keyword evidence="1" id="KW-1133">Transmembrane helix</keyword>